<dbReference type="InterPro" id="IPR045515">
    <property type="entry name" value="DUF6440"/>
</dbReference>
<gene>
    <name evidence="2" type="ORF">SDC9_73643</name>
</gene>
<dbReference type="EMBL" id="VSSQ01004917">
    <property type="protein sequence ID" value="MPM27137.1"/>
    <property type="molecule type" value="Genomic_DNA"/>
</dbReference>
<accession>A0A644YFU5</accession>
<sequence>MFENNKRFEVIHKESSIGEGCKIFVDRETGVNYLFTWAGYAGGLTLLVDNEGKPIVTLVEK</sequence>
<protein>
    <recommendedName>
        <fullName evidence="1">DUF6440 domain-containing protein</fullName>
    </recommendedName>
</protein>
<comment type="caution">
    <text evidence="2">The sequence shown here is derived from an EMBL/GenBank/DDBJ whole genome shotgun (WGS) entry which is preliminary data.</text>
</comment>
<feature type="domain" description="DUF6440" evidence="1">
    <location>
        <begin position="7"/>
        <end position="57"/>
    </location>
</feature>
<reference evidence="2" key="1">
    <citation type="submission" date="2019-08" db="EMBL/GenBank/DDBJ databases">
        <authorList>
            <person name="Kucharzyk K."/>
            <person name="Murdoch R.W."/>
            <person name="Higgins S."/>
            <person name="Loffler F."/>
        </authorList>
    </citation>
    <scope>NUCLEOTIDE SEQUENCE</scope>
</reference>
<evidence type="ECO:0000259" key="1">
    <source>
        <dbReference type="Pfam" id="PF20037"/>
    </source>
</evidence>
<organism evidence="2">
    <name type="scientific">bioreactor metagenome</name>
    <dbReference type="NCBI Taxonomy" id="1076179"/>
    <lineage>
        <taxon>unclassified sequences</taxon>
        <taxon>metagenomes</taxon>
        <taxon>ecological metagenomes</taxon>
    </lineage>
</organism>
<proteinExistence type="predicted"/>
<dbReference type="Pfam" id="PF20037">
    <property type="entry name" value="DUF6440"/>
    <property type="match status" value="1"/>
</dbReference>
<dbReference type="AlphaFoldDB" id="A0A644YFU5"/>
<evidence type="ECO:0000313" key="2">
    <source>
        <dbReference type="EMBL" id="MPM27137.1"/>
    </source>
</evidence>
<name>A0A644YFU5_9ZZZZ</name>